<evidence type="ECO:0000256" key="1">
    <source>
        <dbReference type="SAM" id="MobiDB-lite"/>
    </source>
</evidence>
<dbReference type="Proteomes" id="UP000239469">
    <property type="component" value="Unassembled WGS sequence"/>
</dbReference>
<evidence type="ECO:0000313" key="2">
    <source>
        <dbReference type="EMBL" id="PRP70889.1"/>
    </source>
</evidence>
<accession>A0A2S9X592</accession>
<proteinExistence type="predicted"/>
<name>A0A2S9X592_9NEIS</name>
<evidence type="ECO:0000313" key="3">
    <source>
        <dbReference type="Proteomes" id="UP000239469"/>
    </source>
</evidence>
<comment type="caution">
    <text evidence="2">The sequence shown here is derived from an EMBL/GenBank/DDBJ whole genome shotgun (WGS) entry which is preliminary data.</text>
</comment>
<protein>
    <submittedName>
        <fullName evidence="2">Uncharacterized protein</fullName>
    </submittedName>
</protein>
<gene>
    <name evidence="2" type="ORF">BUE93_09520</name>
</gene>
<dbReference type="AlphaFoldDB" id="A0A2S9X592"/>
<dbReference type="OrthoDB" id="8477619at2"/>
<dbReference type="RefSeq" id="WP_106076652.1">
    <property type="nucleotide sequence ID" value="NZ_MTBD01000024.1"/>
</dbReference>
<organism evidence="2 3">
    <name type="scientific">Chromobacterium amazonense</name>
    <dbReference type="NCBI Taxonomy" id="1382803"/>
    <lineage>
        <taxon>Bacteria</taxon>
        <taxon>Pseudomonadati</taxon>
        <taxon>Pseudomonadota</taxon>
        <taxon>Betaproteobacteria</taxon>
        <taxon>Neisseriales</taxon>
        <taxon>Chromobacteriaceae</taxon>
        <taxon>Chromobacterium</taxon>
    </lineage>
</organism>
<feature type="region of interest" description="Disordered" evidence="1">
    <location>
        <begin position="495"/>
        <end position="523"/>
    </location>
</feature>
<reference evidence="2 3" key="1">
    <citation type="submission" date="2017-01" db="EMBL/GenBank/DDBJ databases">
        <title>New insights into the genetic diversity of Chromobacterium isolated from tropical freshwater lake.</title>
        <authorList>
            <person name="Santos A.B."/>
            <person name="Nascimento A.M."/>
            <person name="Da Silva P.C."/>
        </authorList>
    </citation>
    <scope>NUCLEOTIDE SEQUENCE [LARGE SCALE GENOMIC DNA]</scope>
    <source>
        <strain evidence="2 3">56AF</strain>
    </source>
</reference>
<dbReference type="EMBL" id="MTBD01000024">
    <property type="protein sequence ID" value="PRP70889.1"/>
    <property type="molecule type" value="Genomic_DNA"/>
</dbReference>
<sequence>MPITDSAIQLLASERLTDFDDGGGMMTGNVVVDGASNNLFDDISELDRTYGRVSLRKCYAAVRTALAECYFGAHVILDAPPADPRVSVTLFTSSSWSDKRANARDFVERYLARGGRWQGYLWERQLAGQRVIQIWQRERVELPAVGSVLCLVNDADKPSEVEQYVRITRVNAVIREFTQEGGSSGQPITYRVRIVTCDISDPLRYDFIGAPVSPFDNVAQASSRAVILQTVVADAAKYYGAAKLVRPAKLGDLRIRVESIFSQLVPSARAETPIVDVNAAGDSIALVKSGEALRFDYGAMLSPTIPLYVGGSIMPGTLQITGPGYRLTDAGGQLLSGSAAIGAVDYARGVVSIAPGGSSYAGAKAVQFGPAGSPTRVMDTSSIDITLENRGFSYAMTLPVTPTPGSLLVSYMTQGRWYDLRDDGSGALRGEDASFGAGNINFSTGTVLVTLGALPDVGSVVLLSWATPTNYFNRAGLAVRRPAIEVTLERSPVQPGTLTVSWPDGNATRTARDDGNGAITGDASGTIRYSTGEVRVEPAAAPLGGAVLSFQYQFGNPLRATFDSPSVGADGVISLSLPDAGIVPGSLEIEFPLSVPPSSDLGQPADWGAMREKYVGSPGTARGRDNRSGGTAGDVVATIDYAAGKLRIQPTARVQIPVEDWQYRRPDLGGSGSARWTYVGWSYRPVACRISGAITVRYRTDNGATSAQQQVAVSTLNMDLTEQFAERIVSGSVQFICAGKTYRDVGGRLVTDIDPATGAGTTAGSLDYQTGVATLKLWTPGASTAVSLQSLLTEIGGQPVDEITFRVPVAPMRPGSLSVSATSVSGAQLRVDSDMDSYFGNDKMQGRVDYATGVVHIRFGQLVQAAGNEKQIWYRADLVDAEGKIWRPEPVLADTLRYNAVGFTYLPMDSAILGLDAVRLPVDGRVPVFTSDNVLVVHHTGKFPLPNPVSAGVPYNVGRGRLASLRIRDSVGTLMDPALYWADLDVGTVTLKTPLKLDGLIPPLTAEHRIEDMARCYDVQISGDIALTRQLSHDYPAGETLVSSAMLLGDLKARATKLFSQPSWTNRWQDVLDGSPILAQYNEAQYPVECGNLGTIQQRWALIFTSTSEFRIIGETLGQIGVGTINTDCKPINPVSGTPYFRLRDVGWGSGWSAGNVLRFNTVPANSPIWLARTVLMGPPTINDDRFSLQIRGDTDRT</sequence>